<dbReference type="InterPro" id="IPR055927">
    <property type="entry name" value="DUF7504"/>
</dbReference>
<organism evidence="1 2">
    <name type="scientific">Natronoarchaeum philippinense</name>
    <dbReference type="NCBI Taxonomy" id="558529"/>
    <lineage>
        <taxon>Archaea</taxon>
        <taxon>Methanobacteriati</taxon>
        <taxon>Methanobacteriota</taxon>
        <taxon>Stenosarchaea group</taxon>
        <taxon>Halobacteria</taxon>
        <taxon>Halobacteriales</taxon>
        <taxon>Natronoarchaeaceae</taxon>
    </lineage>
</organism>
<sequence>MGNLLVAVDEGTRDMTDNESDAVGARSGSVLVTGPAPERFDRAAELLTDEAVVVPGVDGDLEATLTATDLRVATPTGGGVTPLSELGIAVSDLVSAQSRSDVLVDADPIAAEASVCPFSLFRFLHLTRWRVAAAGGLFVCTLGDAVDPITVETIDELFDERVRLESDRDRRVIGELSP</sequence>
<reference evidence="2" key="1">
    <citation type="submission" date="2017-09" db="EMBL/GenBank/DDBJ databases">
        <authorList>
            <person name="Varghese N."/>
            <person name="Submissions S."/>
        </authorList>
    </citation>
    <scope>NUCLEOTIDE SEQUENCE [LARGE SCALE GENOMIC DNA]</scope>
    <source>
        <strain evidence="2">DSM 27208</strain>
    </source>
</reference>
<evidence type="ECO:0000313" key="2">
    <source>
        <dbReference type="Proteomes" id="UP000219453"/>
    </source>
</evidence>
<name>A0A285N6J5_NATPI</name>
<dbReference type="EMBL" id="OBEJ01000001">
    <property type="protein sequence ID" value="SNZ04928.1"/>
    <property type="molecule type" value="Genomic_DNA"/>
</dbReference>
<accession>A0A285N6J5</accession>
<gene>
    <name evidence="1" type="ORF">SAMN06269185_0725</name>
</gene>
<dbReference type="Pfam" id="PF24336">
    <property type="entry name" value="DUF7504"/>
    <property type="match status" value="1"/>
</dbReference>
<dbReference type="Proteomes" id="UP000219453">
    <property type="component" value="Unassembled WGS sequence"/>
</dbReference>
<dbReference type="AlphaFoldDB" id="A0A285N6J5"/>
<protein>
    <submittedName>
        <fullName evidence="1">Uncharacterized protein</fullName>
    </submittedName>
</protein>
<evidence type="ECO:0000313" key="1">
    <source>
        <dbReference type="EMBL" id="SNZ04928.1"/>
    </source>
</evidence>
<proteinExistence type="predicted"/>
<keyword evidence="2" id="KW-1185">Reference proteome</keyword>